<evidence type="ECO:0000256" key="2">
    <source>
        <dbReference type="ARBA" id="ARBA00012999"/>
    </source>
</evidence>
<proteinExistence type="inferred from homology"/>
<evidence type="ECO:0000256" key="1">
    <source>
        <dbReference type="ARBA" id="ARBA00007661"/>
    </source>
</evidence>
<dbReference type="SUPFAM" id="SSF56542">
    <property type="entry name" value="Substrate-binding domain of HMG-CoA reductase"/>
    <property type="match status" value="1"/>
</dbReference>
<dbReference type="InterPro" id="IPR009023">
    <property type="entry name" value="HMG_CoA_Rdtase_NAD(P)-bd_sf"/>
</dbReference>
<dbReference type="Gene3D" id="3.90.770.10">
    <property type="entry name" value="3-hydroxy-3-methylglutaryl-coenzyme A Reductase, Chain A, domain 2"/>
    <property type="match status" value="1"/>
</dbReference>
<dbReference type="Proteomes" id="UP000199076">
    <property type="component" value="Unassembled WGS sequence"/>
</dbReference>
<dbReference type="InterPro" id="IPR004554">
    <property type="entry name" value="HMG_CoA_Rdtase_eu_arc"/>
</dbReference>
<comment type="catalytic activity">
    <reaction evidence="5">
        <text>(R)-mevalonate + 2 NADP(+) + CoA = (3S)-3-hydroxy-3-methylglutaryl-CoA + 2 NADPH + 2 H(+)</text>
        <dbReference type="Rhea" id="RHEA:15989"/>
        <dbReference type="ChEBI" id="CHEBI:15378"/>
        <dbReference type="ChEBI" id="CHEBI:36464"/>
        <dbReference type="ChEBI" id="CHEBI:43074"/>
        <dbReference type="ChEBI" id="CHEBI:57287"/>
        <dbReference type="ChEBI" id="CHEBI:57783"/>
        <dbReference type="ChEBI" id="CHEBI:58349"/>
        <dbReference type="EC" id="1.1.1.34"/>
    </reaction>
</comment>
<sequence length="553" mass="59701">MENFNPIFWEEIDAMVVPKPDSGILNRLYANLVGGNGVVSLDVPEKVLKRLYTYGSLTNTDDGVRFEVKNRLQDAEFGGLERLEINGDEVMPSDVTLETSEGETYALTEVDEDEPLGFPVGRTVYVTVAGLDLPTGDHDIEIDFVAHPFGSLSLSVTDTIRDEETVPSVPRDEVDNYSTEAIEERHEYLAERTDTELDHISSYSVDPQELEGNIENFVGVAQMPMGLAGPLKVNGEHADGEYPIPLATTEGTLVASYSRGMKALNLAGGVKATVVDDRMNRAPVFVFEDARTARDFRDWVFDHYDTVKAKAEGTSSVAELVEIEDYLTNNLAFLRFDFRTGDAAGQNMVGKATFAACNWILSEFPGYVENFYLEGNFATDKKHSQVNDMMTRGKRVTAEATIPEEVFTHHLGADPESLVHHGEVANLGSMLAGANTNGAHPANGLAALFVATGQDEANVAESSAALVNGTLLEDNSVHVSVTIPSLIVATYGGGTGLPTQNEALQLLDCDGAGNVNKFAEIAAGVVLAGELSLASAISASDWVTSHEELGRNR</sequence>
<dbReference type="PANTHER" id="PTHR10572">
    <property type="entry name" value="3-HYDROXY-3-METHYLGLUTARYL-COENZYME A REDUCTASE"/>
    <property type="match status" value="1"/>
</dbReference>
<accession>A0A1G7GYH8</accession>
<keyword evidence="3" id="KW-0521">NADP</keyword>
<dbReference type="GO" id="GO:0008299">
    <property type="term" value="P:isoprenoid biosynthetic process"/>
    <property type="evidence" value="ECO:0007669"/>
    <property type="project" value="InterPro"/>
</dbReference>
<organism evidence="7 8">
    <name type="scientific">Halorientalis regularis</name>
    <dbReference type="NCBI Taxonomy" id="660518"/>
    <lineage>
        <taxon>Archaea</taxon>
        <taxon>Methanobacteriati</taxon>
        <taxon>Methanobacteriota</taxon>
        <taxon>Stenosarchaea group</taxon>
        <taxon>Halobacteria</taxon>
        <taxon>Halobacteriales</taxon>
        <taxon>Haloarculaceae</taxon>
        <taxon>Halorientalis</taxon>
    </lineage>
</organism>
<protein>
    <recommendedName>
        <fullName evidence="2">hydroxymethylglutaryl-CoA reductase (NADPH)</fullName>
        <ecNumber evidence="2">1.1.1.34</ecNumber>
    </recommendedName>
</protein>
<dbReference type="InterPro" id="IPR057868">
    <property type="entry name" value="HMG-CoA"/>
</dbReference>
<evidence type="ECO:0000313" key="8">
    <source>
        <dbReference type="Proteomes" id="UP000199076"/>
    </source>
</evidence>
<dbReference type="PRINTS" id="PR00071">
    <property type="entry name" value="HMGCOARDTASE"/>
</dbReference>
<dbReference type="CDD" id="cd00643">
    <property type="entry name" value="HMG-CoA_reductase_classI"/>
    <property type="match status" value="1"/>
</dbReference>
<evidence type="ECO:0000256" key="4">
    <source>
        <dbReference type="ARBA" id="ARBA00023002"/>
    </source>
</evidence>
<dbReference type="EC" id="1.1.1.34" evidence="2"/>
<evidence type="ECO:0000256" key="5">
    <source>
        <dbReference type="ARBA" id="ARBA00049903"/>
    </source>
</evidence>
<keyword evidence="4" id="KW-0560">Oxidoreductase</keyword>
<dbReference type="STRING" id="660518.SAMN05216218_102241"/>
<dbReference type="GO" id="GO:0004420">
    <property type="term" value="F:hydroxymethylglutaryl-CoA reductase (NADPH) activity"/>
    <property type="evidence" value="ECO:0007669"/>
    <property type="project" value="UniProtKB-EC"/>
</dbReference>
<evidence type="ECO:0000313" key="7">
    <source>
        <dbReference type="EMBL" id="SDE93216.1"/>
    </source>
</evidence>
<feature type="domain" description="Hydroxymethylglutaryl-CoA reductase-like" evidence="6">
    <location>
        <begin position="47"/>
        <end position="161"/>
    </location>
</feature>
<dbReference type="InterPro" id="IPR009029">
    <property type="entry name" value="HMG_CoA_Rdtase_sub-bd_dom_sf"/>
</dbReference>
<dbReference type="InterPro" id="IPR023074">
    <property type="entry name" value="HMG_CoA_Rdtase_cat_sf"/>
</dbReference>
<name>A0A1G7GYH8_9EURY</name>
<dbReference type="EMBL" id="FNBK01000002">
    <property type="protein sequence ID" value="SDE93216.1"/>
    <property type="molecule type" value="Genomic_DNA"/>
</dbReference>
<gene>
    <name evidence="7" type="ORF">SAMN05216218_102241</name>
</gene>
<evidence type="ECO:0000259" key="6">
    <source>
        <dbReference type="Pfam" id="PF25653"/>
    </source>
</evidence>
<dbReference type="AlphaFoldDB" id="A0A1G7GYH8"/>
<dbReference type="PANTHER" id="PTHR10572:SF24">
    <property type="entry name" value="3-HYDROXY-3-METHYLGLUTARYL-COENZYME A REDUCTASE"/>
    <property type="match status" value="1"/>
</dbReference>
<dbReference type="Pfam" id="PF25653">
    <property type="entry name" value="HMG-CoA_red_N"/>
    <property type="match status" value="1"/>
</dbReference>
<dbReference type="InterPro" id="IPR002202">
    <property type="entry name" value="HMG_CoA_Rdtase"/>
</dbReference>
<reference evidence="8" key="1">
    <citation type="submission" date="2016-10" db="EMBL/GenBank/DDBJ databases">
        <authorList>
            <person name="Varghese N."/>
            <person name="Submissions S."/>
        </authorList>
    </citation>
    <scope>NUCLEOTIDE SEQUENCE [LARGE SCALE GENOMIC DNA]</scope>
    <source>
        <strain evidence="8">IBRC-M 10760</strain>
    </source>
</reference>
<dbReference type="SUPFAM" id="SSF55035">
    <property type="entry name" value="NAD-binding domain of HMG-CoA reductase"/>
    <property type="match status" value="1"/>
</dbReference>
<evidence type="ECO:0000256" key="3">
    <source>
        <dbReference type="ARBA" id="ARBA00022857"/>
    </source>
</evidence>
<dbReference type="Pfam" id="PF00368">
    <property type="entry name" value="HMG-CoA_red"/>
    <property type="match status" value="1"/>
</dbReference>
<keyword evidence="8" id="KW-1185">Reference proteome</keyword>
<dbReference type="Gene3D" id="3.30.70.420">
    <property type="entry name" value="Hydroxymethylglutaryl-CoA reductase, class I/II, NAD/NADP-binding domain"/>
    <property type="match status" value="1"/>
</dbReference>
<dbReference type="GO" id="GO:0015936">
    <property type="term" value="P:coenzyme A metabolic process"/>
    <property type="evidence" value="ECO:0007669"/>
    <property type="project" value="InterPro"/>
</dbReference>
<dbReference type="PROSITE" id="PS50065">
    <property type="entry name" value="HMG_COA_REDUCTASE_4"/>
    <property type="match status" value="1"/>
</dbReference>
<comment type="similarity">
    <text evidence="1">Belongs to the HMG-CoA reductase family.</text>
</comment>